<feature type="compositionally biased region" description="Polar residues" evidence="1">
    <location>
        <begin position="154"/>
        <end position="163"/>
    </location>
</feature>
<feature type="compositionally biased region" description="Polar residues" evidence="1">
    <location>
        <begin position="175"/>
        <end position="185"/>
    </location>
</feature>
<accession>A0AA48QYV8</accession>
<evidence type="ECO:0000313" key="2">
    <source>
        <dbReference type="EMBL" id="BEI94680.1"/>
    </source>
</evidence>
<protein>
    <submittedName>
        <fullName evidence="2">Uncharacterized protein</fullName>
    </submittedName>
</protein>
<name>A0AA48QYV8_9TREE</name>
<feature type="compositionally biased region" description="Basic and acidic residues" evidence="1">
    <location>
        <begin position="136"/>
        <end position="153"/>
    </location>
</feature>
<proteinExistence type="predicted"/>
<dbReference type="AlphaFoldDB" id="A0AA48QYV8"/>
<sequence>MYNTNPGAYEICGVYVRGRPQKDEASGLLRQCGVDCKSTNLVKRIDSGALVAAMTGTTIVRVDGKNTAVKCTPGDCTGSGCNVLVAVDQAKLVFNSSHRVSVDNSSSEITMYRGGIVSDCANCMLSGVPCPLRMPKVEPESHHNKDTPADKTTKGTGRVTSNEAEVPAGVPGPNSPRSATSVSSDSHVKDCTTCQPTPRSLTPVLAENVIMRATPISPQPPSGSPRQPTPVANSVINRATVLAFTDRLHSHARRLLGMYDNAANKKAVSEAAEAVYTAAREIRGPEQPTRKDALDAHDALHALARRMLGDDADGSEEVFEAAKAIREVLKVSGGIVQFGPVQPQLGTGQPQFGVSPGHPE</sequence>
<keyword evidence="3" id="KW-1185">Reference proteome</keyword>
<dbReference type="Proteomes" id="UP001233271">
    <property type="component" value="Chromosome 7b"/>
</dbReference>
<feature type="region of interest" description="Disordered" evidence="1">
    <location>
        <begin position="136"/>
        <end position="196"/>
    </location>
</feature>
<dbReference type="EMBL" id="AP028219">
    <property type="protein sequence ID" value="BEI94680.1"/>
    <property type="molecule type" value="Genomic_DNA"/>
</dbReference>
<dbReference type="RefSeq" id="XP_060459945.1">
    <property type="nucleotide sequence ID" value="XM_060603674.1"/>
</dbReference>
<dbReference type="GeneID" id="85498550"/>
<dbReference type="KEGG" id="ccac:CcaHIS019_0702610"/>
<reference evidence="2" key="1">
    <citation type="journal article" date="2023" name="BMC Genomics">
        <title>Chromosome-level genome assemblies of Cutaneotrichosporon spp. (Trichosporonales, Basidiomycota) reveal imbalanced evolution between nucleotide sequences and chromosome synteny.</title>
        <authorList>
            <person name="Kobayashi Y."/>
            <person name="Kayamori A."/>
            <person name="Aoki K."/>
            <person name="Shiwa Y."/>
            <person name="Matsutani M."/>
            <person name="Fujita N."/>
            <person name="Sugita T."/>
            <person name="Iwasaki W."/>
            <person name="Tanaka N."/>
            <person name="Takashima M."/>
        </authorList>
    </citation>
    <scope>NUCLEOTIDE SEQUENCE</scope>
    <source>
        <strain evidence="2">HIS019</strain>
    </source>
</reference>
<organism evidence="2 3">
    <name type="scientific">Cutaneotrichosporon cavernicola</name>
    <dbReference type="NCBI Taxonomy" id="279322"/>
    <lineage>
        <taxon>Eukaryota</taxon>
        <taxon>Fungi</taxon>
        <taxon>Dikarya</taxon>
        <taxon>Basidiomycota</taxon>
        <taxon>Agaricomycotina</taxon>
        <taxon>Tremellomycetes</taxon>
        <taxon>Trichosporonales</taxon>
        <taxon>Trichosporonaceae</taxon>
        <taxon>Cutaneotrichosporon</taxon>
    </lineage>
</organism>
<evidence type="ECO:0000313" key="3">
    <source>
        <dbReference type="Proteomes" id="UP001233271"/>
    </source>
</evidence>
<gene>
    <name evidence="2" type="ORF">CcaverHIS019_0702610</name>
</gene>
<evidence type="ECO:0000256" key="1">
    <source>
        <dbReference type="SAM" id="MobiDB-lite"/>
    </source>
</evidence>